<dbReference type="PANTHER" id="PTHR43409">
    <property type="entry name" value="ANAEROBIC MAGNESIUM-PROTOPORPHYRIN IX MONOMETHYL ESTER CYCLASE-RELATED"/>
    <property type="match status" value="1"/>
</dbReference>
<evidence type="ECO:0000256" key="1">
    <source>
        <dbReference type="ARBA" id="ARBA00001966"/>
    </source>
</evidence>
<dbReference type="SUPFAM" id="SSF102114">
    <property type="entry name" value="Radical SAM enzymes"/>
    <property type="match status" value="1"/>
</dbReference>
<dbReference type="PROSITE" id="PS51918">
    <property type="entry name" value="RADICAL_SAM"/>
    <property type="match status" value="1"/>
</dbReference>
<organism evidence="8">
    <name type="scientific">marine metagenome</name>
    <dbReference type="NCBI Taxonomy" id="408172"/>
    <lineage>
        <taxon>unclassified sequences</taxon>
        <taxon>metagenomes</taxon>
        <taxon>ecological metagenomes</taxon>
    </lineage>
</organism>
<feature type="transmembrane region" description="Helical" evidence="6">
    <location>
        <begin position="273"/>
        <end position="297"/>
    </location>
</feature>
<proteinExistence type="predicted"/>
<sequence>NVEINSRRNRILNIDEIRLPSWQHFNIEGYIDLKQTHGAALGRYMPMLATRGCPYKCTFCSSPQMWTQRWIMRDYKKIVDEMEIYMNDFGATDFHFEDLTAIVRKDKIIEFANEILDRGLKVTYQLPSGTRSEAVDLETARIIKASGCSEFAFAPESGDARVRKAIEKKVDLDKMFKAAKYSIDSGISVSCNFIFGFPEDNWESILNNYKAIFKCARMGFTGVNINAYSPQPNTASFKDLVEDGHIKDFDDNYFMSLFTFQSFFVKKTSYNDLFSANLLTFLITIGFFLFYISYFLFNPLRIIKTFGSIFKNKKSANKSATYLKSMLIESYRIIKFRRATMSFFSKSPKNPSGTL</sequence>
<dbReference type="EMBL" id="UINC01087643">
    <property type="protein sequence ID" value="SVC37186.1"/>
    <property type="molecule type" value="Genomic_DNA"/>
</dbReference>
<dbReference type="InterPro" id="IPR006638">
    <property type="entry name" value="Elp3/MiaA/NifB-like_rSAM"/>
</dbReference>
<dbReference type="SFLD" id="SFLDS00029">
    <property type="entry name" value="Radical_SAM"/>
    <property type="match status" value="1"/>
</dbReference>
<protein>
    <recommendedName>
        <fullName evidence="7">Radical SAM core domain-containing protein</fullName>
    </recommendedName>
</protein>
<feature type="non-terminal residue" evidence="8">
    <location>
        <position position="1"/>
    </location>
</feature>
<keyword evidence="3" id="KW-0479">Metal-binding</keyword>
<dbReference type="SMART" id="SM00729">
    <property type="entry name" value="Elp3"/>
    <property type="match status" value="1"/>
</dbReference>
<evidence type="ECO:0000256" key="2">
    <source>
        <dbReference type="ARBA" id="ARBA00022691"/>
    </source>
</evidence>
<dbReference type="CDD" id="cd01335">
    <property type="entry name" value="Radical_SAM"/>
    <property type="match status" value="1"/>
</dbReference>
<keyword evidence="4" id="KW-0408">Iron</keyword>
<dbReference type="InterPro" id="IPR023404">
    <property type="entry name" value="rSAM_horseshoe"/>
</dbReference>
<keyword evidence="6" id="KW-0812">Transmembrane</keyword>
<name>A0A382LKS6_9ZZZZ</name>
<comment type="cofactor">
    <cofactor evidence="1">
        <name>[4Fe-4S] cluster</name>
        <dbReference type="ChEBI" id="CHEBI:49883"/>
    </cofactor>
</comment>
<dbReference type="InterPro" id="IPR058240">
    <property type="entry name" value="rSAM_sf"/>
</dbReference>
<keyword evidence="6" id="KW-1133">Transmembrane helix</keyword>
<reference evidence="8" key="1">
    <citation type="submission" date="2018-05" db="EMBL/GenBank/DDBJ databases">
        <authorList>
            <person name="Lanie J.A."/>
            <person name="Ng W.-L."/>
            <person name="Kazmierczak K.M."/>
            <person name="Andrzejewski T.M."/>
            <person name="Davidsen T.M."/>
            <person name="Wayne K.J."/>
            <person name="Tettelin H."/>
            <person name="Glass J.I."/>
            <person name="Rusch D."/>
            <person name="Podicherti R."/>
            <person name="Tsui H.-C.T."/>
            <person name="Winkler M.E."/>
        </authorList>
    </citation>
    <scope>NUCLEOTIDE SEQUENCE</scope>
</reference>
<dbReference type="Pfam" id="PF04055">
    <property type="entry name" value="Radical_SAM"/>
    <property type="match status" value="1"/>
</dbReference>
<dbReference type="InterPro" id="IPR051198">
    <property type="entry name" value="BchE-like"/>
</dbReference>
<keyword evidence="5" id="KW-0411">Iron-sulfur</keyword>
<evidence type="ECO:0000256" key="5">
    <source>
        <dbReference type="ARBA" id="ARBA00023014"/>
    </source>
</evidence>
<evidence type="ECO:0000256" key="3">
    <source>
        <dbReference type="ARBA" id="ARBA00022723"/>
    </source>
</evidence>
<dbReference type="Gene3D" id="3.80.30.20">
    <property type="entry name" value="tm_1862 like domain"/>
    <property type="match status" value="1"/>
</dbReference>
<accession>A0A382LKS6</accession>
<dbReference type="GO" id="GO:0051536">
    <property type="term" value="F:iron-sulfur cluster binding"/>
    <property type="evidence" value="ECO:0007669"/>
    <property type="project" value="UniProtKB-KW"/>
</dbReference>
<evidence type="ECO:0000259" key="7">
    <source>
        <dbReference type="PROSITE" id="PS51918"/>
    </source>
</evidence>
<keyword evidence="2" id="KW-0949">S-adenosyl-L-methionine</keyword>
<feature type="domain" description="Radical SAM core" evidence="7">
    <location>
        <begin position="37"/>
        <end position="266"/>
    </location>
</feature>
<dbReference type="InterPro" id="IPR007197">
    <property type="entry name" value="rSAM"/>
</dbReference>
<evidence type="ECO:0000256" key="4">
    <source>
        <dbReference type="ARBA" id="ARBA00023004"/>
    </source>
</evidence>
<evidence type="ECO:0000313" key="8">
    <source>
        <dbReference type="EMBL" id="SVC37186.1"/>
    </source>
</evidence>
<keyword evidence="6" id="KW-0472">Membrane</keyword>
<dbReference type="SFLD" id="SFLDG01082">
    <property type="entry name" value="B12-binding_domain_containing"/>
    <property type="match status" value="1"/>
</dbReference>
<dbReference type="GO" id="GO:0003824">
    <property type="term" value="F:catalytic activity"/>
    <property type="evidence" value="ECO:0007669"/>
    <property type="project" value="InterPro"/>
</dbReference>
<dbReference type="GO" id="GO:0046872">
    <property type="term" value="F:metal ion binding"/>
    <property type="evidence" value="ECO:0007669"/>
    <property type="project" value="UniProtKB-KW"/>
</dbReference>
<dbReference type="AlphaFoldDB" id="A0A382LKS6"/>
<gene>
    <name evidence="8" type="ORF">METZ01_LOCUS290040</name>
</gene>
<evidence type="ECO:0000256" key="6">
    <source>
        <dbReference type="SAM" id="Phobius"/>
    </source>
</evidence>